<gene>
    <name evidence="6 8 9" type="ORF">SRAE_X000212900</name>
</gene>
<dbReference type="GO" id="GO:0000268">
    <property type="term" value="F:peroxisome targeting sequence binding"/>
    <property type="evidence" value="ECO:0007669"/>
    <property type="project" value="EnsemblMetazoa"/>
</dbReference>
<evidence type="ECO:0000313" key="6">
    <source>
        <dbReference type="EMBL" id="CEF60391.1"/>
    </source>
</evidence>
<feature type="repeat" description="TPR" evidence="5">
    <location>
        <begin position="458"/>
        <end position="491"/>
    </location>
</feature>
<dbReference type="WBParaSite" id="SRAE_X000212900.1">
    <property type="protein sequence ID" value="SRAE_X000212900.1"/>
    <property type="gene ID" value="WBGene00267707"/>
</dbReference>
<dbReference type="PROSITE" id="PS50005">
    <property type="entry name" value="TPR"/>
    <property type="match status" value="5"/>
</dbReference>
<accession>A0A090KSK7</accession>
<keyword evidence="4" id="KW-0460">Magnesium</keyword>
<proteinExistence type="predicted"/>
<dbReference type="InterPro" id="IPR019734">
    <property type="entry name" value="TPR_rpt"/>
</dbReference>
<keyword evidence="5" id="KW-0802">TPR repeat</keyword>
<reference evidence="7" key="2">
    <citation type="submission" date="2014-09" db="EMBL/GenBank/DDBJ databases">
        <authorList>
            <person name="Martin A.A."/>
        </authorList>
    </citation>
    <scope>NUCLEOTIDE SEQUENCE</scope>
    <source>
        <strain evidence="7">ED321</strain>
    </source>
</reference>
<dbReference type="GO" id="GO:0043843">
    <property type="term" value="F:ADP-specific glucokinase activity"/>
    <property type="evidence" value="ECO:0007669"/>
    <property type="project" value="TreeGrafter"/>
</dbReference>
<sequence>MSWKNALLEQECGGTNSLVELSNNFAQNNSKLQNQRNEAINSLLPSLSKGEEFAQEYMSKNINVIPANTFDMRSLIGAIPQQHSNIKNSSKLTNVWTNEFLSKPKTVDFNTIWNQTFSQVQPPILSNQVSNVSSWITSYTQQSQNNKKEEIMQNIPKNNMWSSEYLEKFDETSDNLANEWLDEFMNNVPSQINSDEKMDSTSNNIFTNQTEDYENEWDELFDNNSYFSQLTQDETIYEFAQNNPFLNTENSLNMAKTLMKNGNLSDAILYYEAAVQQTPEDSNVWCSLALCHAENEDDVSAIKAFNKSLLLNPTNEIALLGYSVSLSNEFRENEAVEYLERWLQAHTKQQISPVTDDIRYKSSFLNRDKFENVEKEFLNVVRKNSGQIDVELQNALGILYNIGNNYPRAIDSLKLAVTNRPDDPRLWNRLGATLANDDKTTEAISAYRQALNLFPTYVRARYNLGISCMHLNSYEQAIEHLVSAIQLQKNPQSSPIWSTLRTAVIRLPKIDSNLIEAVDNKDLNMFLNKMKEI</sequence>
<dbReference type="GO" id="GO:0005783">
    <property type="term" value="C:endoplasmic reticulum"/>
    <property type="evidence" value="ECO:0007669"/>
    <property type="project" value="TreeGrafter"/>
</dbReference>
<dbReference type="AlphaFoldDB" id="A0A090KSK7"/>
<dbReference type="GO" id="GO:0006006">
    <property type="term" value="P:glucose metabolic process"/>
    <property type="evidence" value="ECO:0007669"/>
    <property type="project" value="TreeGrafter"/>
</dbReference>
<keyword evidence="1" id="KW-0808">Transferase</keyword>
<evidence type="ECO:0000256" key="5">
    <source>
        <dbReference type="PROSITE-ProRule" id="PRU00339"/>
    </source>
</evidence>
<dbReference type="EMBL" id="LN609398">
    <property type="protein sequence ID" value="CEF60391.1"/>
    <property type="molecule type" value="Genomic_DNA"/>
</dbReference>
<dbReference type="SUPFAM" id="SSF48452">
    <property type="entry name" value="TPR-like"/>
    <property type="match status" value="1"/>
</dbReference>
<evidence type="ECO:0000313" key="8">
    <source>
        <dbReference type="WBParaSite" id="SRAE_X000212900.1"/>
    </source>
</evidence>
<dbReference type="OMA" id="GITCMNL"/>
<evidence type="ECO:0000256" key="1">
    <source>
        <dbReference type="ARBA" id="ARBA00022679"/>
    </source>
</evidence>
<keyword evidence="2" id="KW-0479">Metal-binding</keyword>
<keyword evidence="7" id="KW-1185">Reference proteome</keyword>
<dbReference type="PANTHER" id="PTHR21208">
    <property type="entry name" value="ADP-DEPENDENT GLUCOKINASE"/>
    <property type="match status" value="1"/>
</dbReference>
<evidence type="ECO:0000313" key="7">
    <source>
        <dbReference type="Proteomes" id="UP000035682"/>
    </source>
</evidence>
<dbReference type="PANTHER" id="PTHR21208:SF0">
    <property type="entry name" value="ADP-DEPENDENT GLUCOKINASE"/>
    <property type="match status" value="1"/>
</dbReference>
<dbReference type="OrthoDB" id="10006023at2759"/>
<dbReference type="GO" id="GO:0016558">
    <property type="term" value="P:protein import into peroxisome matrix"/>
    <property type="evidence" value="ECO:0007669"/>
    <property type="project" value="EnsemblMetazoa"/>
</dbReference>
<dbReference type="WormBase" id="SRAE_X000212900">
    <property type="protein sequence ID" value="SRP08481"/>
    <property type="gene ID" value="WBGene00267707"/>
</dbReference>
<dbReference type="GO" id="GO:0002119">
    <property type="term" value="P:nematode larval development"/>
    <property type="evidence" value="ECO:0007669"/>
    <property type="project" value="EnsemblMetazoa"/>
</dbReference>
<dbReference type="InterPro" id="IPR007666">
    <property type="entry name" value="ADP_PFK/GK"/>
</dbReference>
<keyword evidence="3" id="KW-0418">Kinase</keyword>
<dbReference type="Pfam" id="PF13432">
    <property type="entry name" value="TPR_16"/>
    <property type="match status" value="1"/>
</dbReference>
<dbReference type="GO" id="GO:0046872">
    <property type="term" value="F:metal ion binding"/>
    <property type="evidence" value="ECO:0007669"/>
    <property type="project" value="UniProtKB-KW"/>
</dbReference>
<feature type="repeat" description="TPR" evidence="5">
    <location>
        <begin position="282"/>
        <end position="315"/>
    </location>
</feature>
<reference evidence="8" key="3">
    <citation type="submission" date="2020-12" db="UniProtKB">
        <authorList>
            <consortium name="WormBaseParasite"/>
        </authorList>
    </citation>
    <scope>IDENTIFICATION</scope>
</reference>
<feature type="repeat" description="TPR" evidence="5">
    <location>
        <begin position="390"/>
        <end position="423"/>
    </location>
</feature>
<dbReference type="GeneID" id="36385201"/>
<name>A0A090KSK7_STRRB</name>
<feature type="repeat" description="TPR" evidence="5">
    <location>
        <begin position="248"/>
        <end position="281"/>
    </location>
</feature>
<feature type="repeat" description="TPR" evidence="5">
    <location>
        <begin position="424"/>
        <end position="457"/>
    </location>
</feature>
<reference evidence="6" key="1">
    <citation type="submission" date="2014-09" db="EMBL/GenBank/DDBJ databases">
        <authorList>
            <person name="Aslett A.Martin."/>
        </authorList>
    </citation>
    <scope>NUCLEOTIDE SEQUENCE</scope>
    <source>
        <strain evidence="6">ED321 Heterogonic</strain>
    </source>
</reference>
<dbReference type="Gene3D" id="1.25.40.10">
    <property type="entry name" value="Tetratricopeptide repeat domain"/>
    <property type="match status" value="1"/>
</dbReference>
<dbReference type="Pfam" id="PF14559">
    <property type="entry name" value="TPR_19"/>
    <property type="match status" value="1"/>
</dbReference>
<protein>
    <submittedName>
        <fullName evidence="6 8">GH08708p</fullName>
    </submittedName>
</protein>
<dbReference type="RefSeq" id="XP_024499600.1">
    <property type="nucleotide sequence ID" value="XM_024644285.1"/>
</dbReference>
<dbReference type="SMART" id="SM00028">
    <property type="entry name" value="TPR"/>
    <property type="match status" value="5"/>
</dbReference>
<dbReference type="CTD" id="36385201"/>
<organism evidence="6">
    <name type="scientific">Strongyloides ratti</name>
    <name type="common">Parasitic roundworm</name>
    <dbReference type="NCBI Taxonomy" id="34506"/>
    <lineage>
        <taxon>Eukaryota</taxon>
        <taxon>Metazoa</taxon>
        <taxon>Ecdysozoa</taxon>
        <taxon>Nematoda</taxon>
        <taxon>Chromadorea</taxon>
        <taxon>Rhabditida</taxon>
        <taxon>Tylenchina</taxon>
        <taxon>Panagrolaimomorpha</taxon>
        <taxon>Strongyloidoidea</taxon>
        <taxon>Strongyloididae</taxon>
        <taxon>Strongyloides</taxon>
    </lineage>
</organism>
<dbReference type="InterPro" id="IPR011990">
    <property type="entry name" value="TPR-like_helical_dom_sf"/>
</dbReference>
<evidence type="ECO:0000256" key="3">
    <source>
        <dbReference type="ARBA" id="ARBA00022777"/>
    </source>
</evidence>
<evidence type="ECO:0000256" key="2">
    <source>
        <dbReference type="ARBA" id="ARBA00022723"/>
    </source>
</evidence>
<evidence type="ECO:0000256" key="4">
    <source>
        <dbReference type="ARBA" id="ARBA00022842"/>
    </source>
</evidence>
<evidence type="ECO:0000313" key="9">
    <source>
        <dbReference type="WormBase" id="SRAE_X000212900"/>
    </source>
</evidence>
<dbReference type="Proteomes" id="UP000035682">
    <property type="component" value="Unplaced"/>
</dbReference>